<evidence type="ECO:0000313" key="2">
    <source>
        <dbReference type="EMBL" id="MFC3705993.1"/>
    </source>
</evidence>
<evidence type="ECO:0000256" key="1">
    <source>
        <dbReference type="SAM" id="MobiDB-lite"/>
    </source>
</evidence>
<dbReference type="Proteomes" id="UP001595613">
    <property type="component" value="Unassembled WGS sequence"/>
</dbReference>
<dbReference type="SUPFAM" id="SSF141371">
    <property type="entry name" value="PilZ domain-like"/>
    <property type="match status" value="1"/>
</dbReference>
<sequence>MEALTERREEEREPPVLTGPAEAISNGGRIAVSVMNVSPSGIMLEMPEAAIIPALFTLAIGEHRHPCELIWRNGTRAGARLIGSKR</sequence>
<accession>A0ABV7X5U2</accession>
<protein>
    <recommendedName>
        <fullName evidence="4">PilZ domain-containing protein</fullName>
    </recommendedName>
</protein>
<feature type="compositionally biased region" description="Basic and acidic residues" evidence="1">
    <location>
        <begin position="1"/>
        <end position="14"/>
    </location>
</feature>
<gene>
    <name evidence="2" type="ORF">ACFOOL_14660</name>
</gene>
<keyword evidence="3" id="KW-1185">Reference proteome</keyword>
<dbReference type="EMBL" id="JBHRYD010000013">
    <property type="protein sequence ID" value="MFC3705993.1"/>
    <property type="molecule type" value="Genomic_DNA"/>
</dbReference>
<feature type="region of interest" description="Disordered" evidence="1">
    <location>
        <begin position="1"/>
        <end position="22"/>
    </location>
</feature>
<reference evidence="3" key="1">
    <citation type="journal article" date="2019" name="Int. J. Syst. Evol. Microbiol.">
        <title>The Global Catalogue of Microorganisms (GCM) 10K type strain sequencing project: providing services to taxonomists for standard genome sequencing and annotation.</title>
        <authorList>
            <consortium name="The Broad Institute Genomics Platform"/>
            <consortium name="The Broad Institute Genome Sequencing Center for Infectious Disease"/>
            <person name="Wu L."/>
            <person name="Ma J."/>
        </authorList>
    </citation>
    <scope>NUCLEOTIDE SEQUENCE [LARGE SCALE GENOMIC DNA]</scope>
    <source>
        <strain evidence="3">KCTC 42281</strain>
    </source>
</reference>
<proteinExistence type="predicted"/>
<organism evidence="2 3">
    <name type="scientific">Devosia honganensis</name>
    <dbReference type="NCBI Taxonomy" id="1610527"/>
    <lineage>
        <taxon>Bacteria</taxon>
        <taxon>Pseudomonadati</taxon>
        <taxon>Pseudomonadota</taxon>
        <taxon>Alphaproteobacteria</taxon>
        <taxon>Hyphomicrobiales</taxon>
        <taxon>Devosiaceae</taxon>
        <taxon>Devosia</taxon>
    </lineage>
</organism>
<evidence type="ECO:0000313" key="3">
    <source>
        <dbReference type="Proteomes" id="UP001595613"/>
    </source>
</evidence>
<comment type="caution">
    <text evidence="2">The sequence shown here is derived from an EMBL/GenBank/DDBJ whole genome shotgun (WGS) entry which is preliminary data.</text>
</comment>
<name>A0ABV7X5U2_9HYPH</name>
<evidence type="ECO:0008006" key="4">
    <source>
        <dbReference type="Google" id="ProtNLM"/>
    </source>
</evidence>